<sequence>MAPYSDNLLCRYHYDPLDRLVGTTPLKQNELQRFYCKNRLTTEIQGQVRRSIFQQGDQLLAQQEHQGDTLLLATDQQRSVAQTVSPYQQLPIVYSPYGHRPVESNLLSLLGFNGERSDPLTGHYWLGNGYRTFNPVLMRFNSPDSWSPFGKGGLNGYAYCLGDPVNRMDPTGHAGIWGKLKYIGRKLGLRKSQRVVAARAPEAAMAAPAGPTRRNDRVRVRRAFESNPVTRSRVNGLVQLNTLQESIPKKPDTFLLQHLSQAKLTSADHAFLVKNHSHAWVMARVRESSFINFQNQYKAAQNREHFAVMANQNLLPGVFKADLPENIQKAIRDAGTLPAAEEAQRHRPRFGVRLPPVD</sequence>
<evidence type="ECO:0000313" key="4">
    <source>
        <dbReference type="EMBL" id="WLH03603.1"/>
    </source>
</evidence>
<evidence type="ECO:0000313" key="5">
    <source>
        <dbReference type="Proteomes" id="UP001224838"/>
    </source>
</evidence>
<dbReference type="Gene3D" id="2.180.10.10">
    <property type="entry name" value="RHS repeat-associated core"/>
    <property type="match status" value="1"/>
</dbReference>
<name>A0ABY9FJX0_9PSED</name>
<dbReference type="Proteomes" id="UP001224838">
    <property type="component" value="Chromosome"/>
</dbReference>
<feature type="domain" description="Teneurin-like YD-shell" evidence="3">
    <location>
        <begin position="5"/>
        <end position="144"/>
    </location>
</feature>
<evidence type="ECO:0000256" key="1">
    <source>
        <dbReference type="ARBA" id="ARBA00022737"/>
    </source>
</evidence>
<gene>
    <name evidence="4" type="ORF">PSH92_12250</name>
</gene>
<dbReference type="InterPro" id="IPR022385">
    <property type="entry name" value="Rhs_assc_core"/>
</dbReference>
<keyword evidence="1" id="KW-0677">Repeat</keyword>
<dbReference type="SUPFAM" id="SSF56399">
    <property type="entry name" value="ADP-ribosylation"/>
    <property type="match status" value="1"/>
</dbReference>
<reference evidence="4 5" key="1">
    <citation type="submission" date="2023-02" db="EMBL/GenBank/DDBJ databases">
        <title>Evolution of Hrp T3SS in non-pathogenic Pseudomonas fluorescens.</title>
        <authorList>
            <person name="Liao K."/>
            <person name="Wei H."/>
            <person name="Gu Y."/>
        </authorList>
    </citation>
    <scope>NUCLEOTIDE SEQUENCE [LARGE SCALE GENOMIC DNA]</scope>
    <source>
        <strain evidence="4 5">FP2034</strain>
    </source>
</reference>
<dbReference type="PANTHER" id="PTHR32305">
    <property type="match status" value="1"/>
</dbReference>
<proteinExistence type="predicted"/>
<feature type="region of interest" description="Disordered" evidence="2">
    <location>
        <begin position="338"/>
        <end position="358"/>
    </location>
</feature>
<organism evidence="4 5">
    <name type="scientific">Pseudomonas beijingensis</name>
    <dbReference type="NCBI Taxonomy" id="2954101"/>
    <lineage>
        <taxon>Bacteria</taxon>
        <taxon>Pseudomonadati</taxon>
        <taxon>Pseudomonadota</taxon>
        <taxon>Gammaproteobacteria</taxon>
        <taxon>Pseudomonadales</taxon>
        <taxon>Pseudomonadaceae</taxon>
        <taxon>Pseudomonas</taxon>
    </lineage>
</organism>
<dbReference type="RefSeq" id="WP_305470700.1">
    <property type="nucleotide sequence ID" value="NZ_CP117425.1"/>
</dbReference>
<dbReference type="InterPro" id="IPR050708">
    <property type="entry name" value="T6SS_VgrG/RHS"/>
</dbReference>
<dbReference type="PANTHER" id="PTHR32305:SF15">
    <property type="entry name" value="PROTEIN RHSA-RELATED"/>
    <property type="match status" value="1"/>
</dbReference>
<evidence type="ECO:0000256" key="2">
    <source>
        <dbReference type="SAM" id="MobiDB-lite"/>
    </source>
</evidence>
<protein>
    <submittedName>
        <fullName evidence="4">RHS repeat-associated core domain-containing protein</fullName>
    </submittedName>
</protein>
<evidence type="ECO:0000259" key="3">
    <source>
        <dbReference type="Pfam" id="PF25023"/>
    </source>
</evidence>
<accession>A0ABY9FJX0</accession>
<dbReference type="EMBL" id="CP117451">
    <property type="protein sequence ID" value="WLH03603.1"/>
    <property type="molecule type" value="Genomic_DNA"/>
</dbReference>
<dbReference type="InterPro" id="IPR056823">
    <property type="entry name" value="TEN-like_YD-shell"/>
</dbReference>
<dbReference type="NCBIfam" id="TIGR03696">
    <property type="entry name" value="Rhs_assc_core"/>
    <property type="match status" value="1"/>
</dbReference>
<dbReference type="Pfam" id="PF25023">
    <property type="entry name" value="TEN_YD-shell"/>
    <property type="match status" value="1"/>
</dbReference>
<keyword evidence="5" id="KW-1185">Reference proteome</keyword>